<evidence type="ECO:0008006" key="5">
    <source>
        <dbReference type="Google" id="ProtNLM"/>
    </source>
</evidence>
<dbReference type="OrthoDB" id="3233362at2"/>
<proteinExistence type="predicted"/>
<feature type="compositionally biased region" description="Gly residues" evidence="1">
    <location>
        <begin position="216"/>
        <end position="225"/>
    </location>
</feature>
<evidence type="ECO:0000256" key="1">
    <source>
        <dbReference type="SAM" id="MobiDB-lite"/>
    </source>
</evidence>
<evidence type="ECO:0000313" key="4">
    <source>
        <dbReference type="Proteomes" id="UP000412028"/>
    </source>
</evidence>
<gene>
    <name evidence="3" type="ORF">EMO89_09050</name>
</gene>
<dbReference type="EMBL" id="RZUI01000012">
    <property type="protein sequence ID" value="KAA8828750.1"/>
    <property type="molecule type" value="Genomic_DNA"/>
</dbReference>
<dbReference type="RefSeq" id="WP_150381795.1">
    <property type="nucleotide sequence ID" value="NZ_RZUI01000012.1"/>
</dbReference>
<feature type="compositionally biased region" description="Gly residues" evidence="1">
    <location>
        <begin position="234"/>
        <end position="244"/>
    </location>
</feature>
<keyword evidence="2" id="KW-0472">Membrane</keyword>
<evidence type="ECO:0000256" key="2">
    <source>
        <dbReference type="SAM" id="Phobius"/>
    </source>
</evidence>
<keyword evidence="2" id="KW-0812">Transmembrane</keyword>
<feature type="region of interest" description="Disordered" evidence="1">
    <location>
        <begin position="206"/>
        <end position="244"/>
    </location>
</feature>
<accession>A0A5M9ZKX0</accession>
<organism evidence="3 4">
    <name type="scientific">Bifidobacterium tissieri</name>
    <dbReference type="NCBI Taxonomy" id="1630162"/>
    <lineage>
        <taxon>Bacteria</taxon>
        <taxon>Bacillati</taxon>
        <taxon>Actinomycetota</taxon>
        <taxon>Actinomycetes</taxon>
        <taxon>Bifidobacteriales</taxon>
        <taxon>Bifidobacteriaceae</taxon>
        <taxon>Bifidobacterium</taxon>
    </lineage>
</organism>
<dbReference type="Proteomes" id="UP000412028">
    <property type="component" value="Unassembled WGS sequence"/>
</dbReference>
<feature type="transmembrane region" description="Helical" evidence="2">
    <location>
        <begin position="28"/>
        <end position="47"/>
    </location>
</feature>
<dbReference type="AlphaFoldDB" id="A0A5M9ZKX0"/>
<dbReference type="InterPro" id="IPR018770">
    <property type="entry name" value="ChloroindolylP_hydrolase"/>
</dbReference>
<evidence type="ECO:0000313" key="3">
    <source>
        <dbReference type="EMBL" id="KAA8828750.1"/>
    </source>
</evidence>
<dbReference type="Pfam" id="PF10112">
    <property type="entry name" value="Halogen_Hydrol"/>
    <property type="match status" value="1"/>
</dbReference>
<sequence>MLSIIVSFVAGLLLALLGFWICGGGIPGIIVAVILAVAGYVGVSFLTQPERKLGQVLASAIPNGQKAVEAIDAANANLSTIGGLRSQVRDQLVGKEVDDFAVATRALVQFVESNPQSYDTLRHYVNVYGVQTEKLLRGYVEVEQSGATDQIAKARSETIEALQVLEQTAAGELSRAVESKTLALSADSDAIVRLASLDGYTQNSQNTNMDAAGNSSAGGAGGVGSAGSANNGFAGNGNAQGGNR</sequence>
<name>A0A5M9ZKX0_9BIFI</name>
<reference evidence="3 4" key="1">
    <citation type="journal article" date="2019" name="Syst. Appl. Microbiol.">
        <title>Characterization of Bifidobacterium species in feaces of the Egyptian fruit bat: Description of B. vespertilionis sp. nov. and B. rousetti sp. nov.</title>
        <authorList>
            <person name="Modesto M."/>
            <person name="Satti M."/>
            <person name="Watanabe K."/>
            <person name="Puglisi E."/>
            <person name="Morelli L."/>
            <person name="Huang C.-H."/>
            <person name="Liou J.-S."/>
            <person name="Miyashita M."/>
            <person name="Tamura T."/>
            <person name="Saito S."/>
            <person name="Mori K."/>
            <person name="Huang L."/>
            <person name="Sciavilla P."/>
            <person name="Sandri C."/>
            <person name="Spiezio C."/>
            <person name="Vitali F."/>
            <person name="Cavalieri D."/>
            <person name="Perpetuini G."/>
            <person name="Tofalo R."/>
            <person name="Bonetti A."/>
            <person name="Arita M."/>
            <person name="Mattarelli P."/>
        </authorList>
    </citation>
    <scope>NUCLEOTIDE SEQUENCE [LARGE SCALE GENOMIC DNA]</scope>
    <source>
        <strain evidence="3 4">RST7</strain>
    </source>
</reference>
<comment type="caution">
    <text evidence="3">The sequence shown here is derived from an EMBL/GenBank/DDBJ whole genome shotgun (WGS) entry which is preliminary data.</text>
</comment>
<keyword evidence="2" id="KW-1133">Transmembrane helix</keyword>
<protein>
    <recommendedName>
        <fullName evidence="5">5-bromo-4-chloroindolyl phosphate hydrolysis protein</fullName>
    </recommendedName>
</protein>